<proteinExistence type="predicted"/>
<feature type="region of interest" description="Disordered" evidence="2">
    <location>
        <begin position="145"/>
        <end position="175"/>
    </location>
</feature>
<sequence>MRSDKNKDDIANTVASPKNSKETIVTTTASTEFQIEANMNVDNRNCSSRSPTDGKLRELEFQLFRKNADLQEQQKSHSKAMREQKERFEDQIQALQMRLYISETKLKNHEDALRQHMKAVGATLTANVPTSTGTGIEHVKQTIPVRVSESESSRSYSRTSSPASPRRKRNILYEA</sequence>
<name>A0A7S3V560_9STRA</name>
<feature type="compositionally biased region" description="Polar residues" evidence="2">
    <location>
        <begin position="13"/>
        <end position="23"/>
    </location>
</feature>
<feature type="region of interest" description="Disordered" evidence="2">
    <location>
        <begin position="1"/>
        <end position="23"/>
    </location>
</feature>
<feature type="compositionally biased region" description="Low complexity" evidence="2">
    <location>
        <begin position="153"/>
        <end position="164"/>
    </location>
</feature>
<gene>
    <name evidence="3" type="ORF">CDEB00056_LOCUS2475</name>
</gene>
<dbReference type="AlphaFoldDB" id="A0A7S3V560"/>
<dbReference type="EMBL" id="HBIO01003592">
    <property type="protein sequence ID" value="CAE0457634.1"/>
    <property type="molecule type" value="Transcribed_RNA"/>
</dbReference>
<evidence type="ECO:0000256" key="2">
    <source>
        <dbReference type="SAM" id="MobiDB-lite"/>
    </source>
</evidence>
<organism evidence="3">
    <name type="scientific">Chaetoceros debilis</name>
    <dbReference type="NCBI Taxonomy" id="122233"/>
    <lineage>
        <taxon>Eukaryota</taxon>
        <taxon>Sar</taxon>
        <taxon>Stramenopiles</taxon>
        <taxon>Ochrophyta</taxon>
        <taxon>Bacillariophyta</taxon>
        <taxon>Coscinodiscophyceae</taxon>
        <taxon>Chaetocerotophycidae</taxon>
        <taxon>Chaetocerotales</taxon>
        <taxon>Chaetocerotaceae</taxon>
        <taxon>Chaetoceros</taxon>
    </lineage>
</organism>
<evidence type="ECO:0000313" key="3">
    <source>
        <dbReference type="EMBL" id="CAE0457634.1"/>
    </source>
</evidence>
<evidence type="ECO:0000256" key="1">
    <source>
        <dbReference type="SAM" id="Coils"/>
    </source>
</evidence>
<accession>A0A7S3V560</accession>
<feature type="compositionally biased region" description="Basic residues" evidence="2">
    <location>
        <begin position="165"/>
        <end position="175"/>
    </location>
</feature>
<feature type="coiled-coil region" evidence="1">
    <location>
        <begin position="67"/>
        <end position="98"/>
    </location>
</feature>
<feature type="compositionally biased region" description="Basic and acidic residues" evidence="2">
    <location>
        <begin position="1"/>
        <end position="10"/>
    </location>
</feature>
<protein>
    <submittedName>
        <fullName evidence="3">Uncharacterized protein</fullName>
    </submittedName>
</protein>
<reference evidence="3" key="1">
    <citation type="submission" date="2021-01" db="EMBL/GenBank/DDBJ databases">
        <authorList>
            <person name="Corre E."/>
            <person name="Pelletier E."/>
            <person name="Niang G."/>
            <person name="Scheremetjew M."/>
            <person name="Finn R."/>
            <person name="Kale V."/>
            <person name="Holt S."/>
            <person name="Cochrane G."/>
            <person name="Meng A."/>
            <person name="Brown T."/>
            <person name="Cohen L."/>
        </authorList>
    </citation>
    <scope>NUCLEOTIDE SEQUENCE</scope>
    <source>
        <strain evidence="3">MM31A-1</strain>
    </source>
</reference>
<keyword evidence="1" id="KW-0175">Coiled coil</keyword>